<keyword evidence="2" id="KW-1185">Reference proteome</keyword>
<comment type="caution">
    <text evidence="1">The sequence shown here is derived from an EMBL/GenBank/DDBJ whole genome shotgun (WGS) entry which is preliminary data.</text>
</comment>
<organism evidence="1 2">
    <name type="scientific">Dallia pectoralis</name>
    <name type="common">Alaska blackfish</name>
    <dbReference type="NCBI Taxonomy" id="75939"/>
    <lineage>
        <taxon>Eukaryota</taxon>
        <taxon>Metazoa</taxon>
        <taxon>Chordata</taxon>
        <taxon>Craniata</taxon>
        <taxon>Vertebrata</taxon>
        <taxon>Euteleostomi</taxon>
        <taxon>Actinopterygii</taxon>
        <taxon>Neopterygii</taxon>
        <taxon>Teleostei</taxon>
        <taxon>Protacanthopterygii</taxon>
        <taxon>Esociformes</taxon>
        <taxon>Umbridae</taxon>
        <taxon>Dallia</taxon>
    </lineage>
</organism>
<evidence type="ECO:0000313" key="1">
    <source>
        <dbReference type="EMBL" id="KAJ7988679.1"/>
    </source>
</evidence>
<evidence type="ECO:0000313" key="2">
    <source>
        <dbReference type="Proteomes" id="UP001157502"/>
    </source>
</evidence>
<dbReference type="Proteomes" id="UP001157502">
    <property type="component" value="Chromosome 30"/>
</dbReference>
<dbReference type="EMBL" id="CM055757">
    <property type="protein sequence ID" value="KAJ7988679.1"/>
    <property type="molecule type" value="Genomic_DNA"/>
</dbReference>
<sequence>MDEQTELLKSFDRRIEANTLAVKDNKVGIAALQKKMEDLKTENNSLRYSCEEQARYKRRWNLRMIGLPEKEGEDTREVVIGILTRVVPMSVDRLRETVDTVHRVGRKGNAATSNNTPRSIIIQFGMMCGRDRGTREYAPRCTYASGKISPKKTARLVLSCGQLFRRRGKKESELF</sequence>
<accession>A0ACC2FBG8</accession>
<protein>
    <submittedName>
        <fullName evidence="1">Uncharacterized protein</fullName>
    </submittedName>
</protein>
<name>A0ACC2FBG8_DALPE</name>
<proteinExistence type="predicted"/>
<gene>
    <name evidence="1" type="ORF">DPEC_G00311730</name>
</gene>
<reference evidence="1" key="1">
    <citation type="submission" date="2021-05" db="EMBL/GenBank/DDBJ databases">
        <authorList>
            <person name="Pan Q."/>
            <person name="Jouanno E."/>
            <person name="Zahm M."/>
            <person name="Klopp C."/>
            <person name="Cabau C."/>
            <person name="Louis A."/>
            <person name="Berthelot C."/>
            <person name="Parey E."/>
            <person name="Roest Crollius H."/>
            <person name="Montfort J."/>
            <person name="Robinson-Rechavi M."/>
            <person name="Bouchez O."/>
            <person name="Lampietro C."/>
            <person name="Lopez Roques C."/>
            <person name="Donnadieu C."/>
            <person name="Postlethwait J."/>
            <person name="Bobe J."/>
            <person name="Dillon D."/>
            <person name="Chandos A."/>
            <person name="von Hippel F."/>
            <person name="Guiguen Y."/>
        </authorList>
    </citation>
    <scope>NUCLEOTIDE SEQUENCE</scope>
    <source>
        <strain evidence="1">YG-Jan2019</strain>
    </source>
</reference>